<dbReference type="Pfam" id="PF15943">
    <property type="entry name" value="YdaS_toxin"/>
    <property type="match status" value="1"/>
</dbReference>
<proteinExistence type="predicted"/>
<dbReference type="GO" id="GO:0003677">
    <property type="term" value="F:DNA binding"/>
    <property type="evidence" value="ECO:0007669"/>
    <property type="project" value="InterPro"/>
</dbReference>
<dbReference type="InterPro" id="IPR010982">
    <property type="entry name" value="Lambda_DNA-bd_dom_sf"/>
</dbReference>
<protein>
    <submittedName>
        <fullName evidence="1">Bacterial antitoxin YdaS</fullName>
    </submittedName>
</protein>
<accession>A0A6J7WQ82</accession>
<sequence>MNLREYFKEEPRGAKKEMCEYLGITQTWLGLLLRNARRPSPELAKRIERATQGMVSASELRPDLFD</sequence>
<evidence type="ECO:0000313" key="1">
    <source>
        <dbReference type="EMBL" id="CAB5220066.1"/>
    </source>
</evidence>
<reference evidence="1" key="1">
    <citation type="submission" date="2020-05" db="EMBL/GenBank/DDBJ databases">
        <authorList>
            <person name="Chiriac C."/>
            <person name="Salcher M."/>
            <person name="Ghai R."/>
            <person name="Kavagutti S V."/>
        </authorList>
    </citation>
    <scope>NUCLEOTIDE SEQUENCE</scope>
</reference>
<dbReference type="InterPro" id="IPR031856">
    <property type="entry name" value="YdaS_toxin-like"/>
</dbReference>
<gene>
    <name evidence="1" type="ORF">UFOVP239_43</name>
</gene>
<dbReference type="EMBL" id="LR798278">
    <property type="protein sequence ID" value="CAB5220066.1"/>
    <property type="molecule type" value="Genomic_DNA"/>
</dbReference>
<dbReference type="SUPFAM" id="SSF47413">
    <property type="entry name" value="lambda repressor-like DNA-binding domains"/>
    <property type="match status" value="1"/>
</dbReference>
<dbReference type="Gene3D" id="1.10.260.40">
    <property type="entry name" value="lambda repressor-like DNA-binding domains"/>
    <property type="match status" value="1"/>
</dbReference>
<organism evidence="1">
    <name type="scientific">uncultured Caudovirales phage</name>
    <dbReference type="NCBI Taxonomy" id="2100421"/>
    <lineage>
        <taxon>Viruses</taxon>
        <taxon>Duplodnaviria</taxon>
        <taxon>Heunggongvirae</taxon>
        <taxon>Uroviricota</taxon>
        <taxon>Caudoviricetes</taxon>
        <taxon>Peduoviridae</taxon>
        <taxon>Maltschvirus</taxon>
        <taxon>Maltschvirus maltsch</taxon>
    </lineage>
</organism>
<name>A0A6J7WQ82_9CAUD</name>